<dbReference type="Gene3D" id="2.60.40.790">
    <property type="match status" value="1"/>
</dbReference>
<evidence type="ECO:0000313" key="6">
    <source>
        <dbReference type="Proteomes" id="UP000233837"/>
    </source>
</evidence>
<dbReference type="CDD" id="cd06464">
    <property type="entry name" value="ACD_sHsps-like"/>
    <property type="match status" value="1"/>
</dbReference>
<dbReference type="GO" id="GO:0009408">
    <property type="term" value="P:response to heat"/>
    <property type="evidence" value="ECO:0007669"/>
    <property type="project" value="InterPro"/>
</dbReference>
<sequence length="245" mass="27506">MAYAAASLAFSPCSSNIVRQTARFPQSTAIFPSLSRMIRRRTVMATATDVSKENTSLEVQKQDAPALQPRAPRRSVFDISPLGLVDSLSPVRTMRQMLDTMDRLFEDAFTFPGTTAGEIRAPWDIKEDDKEVKIRYDLPGLSKEDVKVSLEDDVLVIKTQHKEETGEKKEGEDGWWRGSSTSAYNIRLVLPDECEKDKVKAELKNGVLLVTVPKSKVERKVIDVEIHFGIIVSHQNSSGYHTRPE</sequence>
<evidence type="ECO:0000256" key="1">
    <source>
        <dbReference type="ARBA" id="ARBA00023016"/>
    </source>
</evidence>
<dbReference type="EMBL" id="KZ503744">
    <property type="protein sequence ID" value="PKU61743.1"/>
    <property type="molecule type" value="Genomic_DNA"/>
</dbReference>
<proteinExistence type="inferred from homology"/>
<evidence type="ECO:0000256" key="2">
    <source>
        <dbReference type="PROSITE-ProRule" id="PRU00285"/>
    </source>
</evidence>
<feature type="domain" description="SHSP" evidence="4">
    <location>
        <begin position="114"/>
        <end position="227"/>
    </location>
</feature>
<evidence type="ECO:0000313" key="5">
    <source>
        <dbReference type="EMBL" id="PKU61743.1"/>
    </source>
</evidence>
<keyword evidence="1 5" id="KW-0346">Stress response</keyword>
<keyword evidence="6" id="KW-1185">Reference proteome</keyword>
<comment type="similarity">
    <text evidence="2 3">Belongs to the small heat shock protein (HSP20) family.</text>
</comment>
<reference evidence="5 6" key="2">
    <citation type="journal article" date="2017" name="Nature">
        <title>The Apostasia genome and the evolution of orchids.</title>
        <authorList>
            <person name="Zhang G.Q."/>
            <person name="Liu K.W."/>
            <person name="Li Z."/>
            <person name="Lohaus R."/>
            <person name="Hsiao Y.Y."/>
            <person name="Niu S.C."/>
            <person name="Wang J.Y."/>
            <person name="Lin Y.C."/>
            <person name="Xu Q."/>
            <person name="Chen L.J."/>
            <person name="Yoshida K."/>
            <person name="Fujiwara S."/>
            <person name="Wang Z.W."/>
            <person name="Zhang Y.Q."/>
            <person name="Mitsuda N."/>
            <person name="Wang M."/>
            <person name="Liu G.H."/>
            <person name="Pecoraro L."/>
            <person name="Huang H.X."/>
            <person name="Xiao X.J."/>
            <person name="Lin M."/>
            <person name="Wu X.Y."/>
            <person name="Wu W.L."/>
            <person name="Chen Y.Y."/>
            <person name="Chang S.B."/>
            <person name="Sakamoto S."/>
            <person name="Ohme-Takagi M."/>
            <person name="Yagi M."/>
            <person name="Zeng S.J."/>
            <person name="Shen C.Y."/>
            <person name="Yeh C.M."/>
            <person name="Luo Y.B."/>
            <person name="Tsai W.C."/>
            <person name="Van de Peer Y."/>
            <person name="Liu Z.J."/>
        </authorList>
    </citation>
    <scope>NUCLEOTIDE SEQUENCE [LARGE SCALE GENOMIC DNA]</scope>
    <source>
        <tissue evidence="5">The whole plant</tissue>
    </source>
</reference>
<dbReference type="InterPro" id="IPR044587">
    <property type="entry name" value="HSP21-like"/>
</dbReference>
<dbReference type="PANTHER" id="PTHR46733">
    <property type="entry name" value="26.5 KDA HEAT SHOCK PROTEIN, MITOCHONDRIAL"/>
    <property type="match status" value="1"/>
</dbReference>
<dbReference type="FunFam" id="2.60.40.790:FF:000059">
    <property type="entry name" value="26.5 kDa heat shock protein, mitochondrial"/>
    <property type="match status" value="1"/>
</dbReference>
<evidence type="ECO:0000256" key="3">
    <source>
        <dbReference type="RuleBase" id="RU003616"/>
    </source>
</evidence>
<dbReference type="Pfam" id="PF00011">
    <property type="entry name" value="HSP20"/>
    <property type="match status" value="1"/>
</dbReference>
<dbReference type="AlphaFoldDB" id="A0A2I0VED1"/>
<dbReference type="STRING" id="906689.A0A2I0VED1"/>
<protein>
    <submittedName>
        <fullName evidence="5">Small heat shock protein, chloroplastic</fullName>
    </submittedName>
</protein>
<dbReference type="InterPro" id="IPR008978">
    <property type="entry name" value="HSP20-like_chaperone"/>
</dbReference>
<evidence type="ECO:0000259" key="4">
    <source>
        <dbReference type="PROSITE" id="PS01031"/>
    </source>
</evidence>
<gene>
    <name evidence="5" type="primary">HSP21</name>
    <name evidence="5" type="ORF">MA16_Dca024632</name>
</gene>
<dbReference type="PANTHER" id="PTHR46733:SF4">
    <property type="entry name" value="HEAT SHOCK PROTEIN 21, CHLOROPLASTIC"/>
    <property type="match status" value="1"/>
</dbReference>
<accession>A0A2I0VED1</accession>
<dbReference type="PROSITE" id="PS01031">
    <property type="entry name" value="SHSP"/>
    <property type="match status" value="1"/>
</dbReference>
<name>A0A2I0VED1_9ASPA</name>
<organism evidence="5 6">
    <name type="scientific">Dendrobium catenatum</name>
    <dbReference type="NCBI Taxonomy" id="906689"/>
    <lineage>
        <taxon>Eukaryota</taxon>
        <taxon>Viridiplantae</taxon>
        <taxon>Streptophyta</taxon>
        <taxon>Embryophyta</taxon>
        <taxon>Tracheophyta</taxon>
        <taxon>Spermatophyta</taxon>
        <taxon>Magnoliopsida</taxon>
        <taxon>Liliopsida</taxon>
        <taxon>Asparagales</taxon>
        <taxon>Orchidaceae</taxon>
        <taxon>Epidendroideae</taxon>
        <taxon>Malaxideae</taxon>
        <taxon>Dendrobiinae</taxon>
        <taxon>Dendrobium</taxon>
    </lineage>
</organism>
<reference evidence="5 6" key="1">
    <citation type="journal article" date="2016" name="Sci. Rep.">
        <title>The Dendrobium catenatum Lindl. genome sequence provides insights into polysaccharide synthase, floral development and adaptive evolution.</title>
        <authorList>
            <person name="Zhang G.Q."/>
            <person name="Xu Q."/>
            <person name="Bian C."/>
            <person name="Tsai W.C."/>
            <person name="Yeh C.M."/>
            <person name="Liu K.W."/>
            <person name="Yoshida K."/>
            <person name="Zhang L.S."/>
            <person name="Chang S.B."/>
            <person name="Chen F."/>
            <person name="Shi Y."/>
            <person name="Su Y.Y."/>
            <person name="Zhang Y.Q."/>
            <person name="Chen L.J."/>
            <person name="Yin Y."/>
            <person name="Lin M."/>
            <person name="Huang H."/>
            <person name="Deng H."/>
            <person name="Wang Z.W."/>
            <person name="Zhu S.L."/>
            <person name="Zhao X."/>
            <person name="Deng C."/>
            <person name="Niu S.C."/>
            <person name="Huang J."/>
            <person name="Wang M."/>
            <person name="Liu G.H."/>
            <person name="Yang H.J."/>
            <person name="Xiao X.J."/>
            <person name="Hsiao Y.Y."/>
            <person name="Wu W.L."/>
            <person name="Chen Y.Y."/>
            <person name="Mitsuda N."/>
            <person name="Ohme-Takagi M."/>
            <person name="Luo Y.B."/>
            <person name="Van de Peer Y."/>
            <person name="Liu Z.J."/>
        </authorList>
    </citation>
    <scope>NUCLEOTIDE SEQUENCE [LARGE SCALE GENOMIC DNA]</scope>
    <source>
        <tissue evidence="5">The whole plant</tissue>
    </source>
</reference>
<dbReference type="SUPFAM" id="SSF49764">
    <property type="entry name" value="HSP20-like chaperones"/>
    <property type="match status" value="1"/>
</dbReference>
<dbReference type="InterPro" id="IPR002068">
    <property type="entry name" value="A-crystallin/Hsp20_dom"/>
</dbReference>
<dbReference type="Proteomes" id="UP000233837">
    <property type="component" value="Unassembled WGS sequence"/>
</dbReference>